<feature type="region of interest" description="Disordered" evidence="11">
    <location>
        <begin position="238"/>
        <end position="257"/>
    </location>
</feature>
<keyword evidence="6" id="KW-0418">Kinase</keyword>
<dbReference type="Proteomes" id="UP000696280">
    <property type="component" value="Unassembled WGS sequence"/>
</dbReference>
<gene>
    <name evidence="15" type="ORF">HYFRA_00010370</name>
</gene>
<feature type="domain" description="AGC-kinase C-terminal" evidence="14">
    <location>
        <begin position="919"/>
        <end position="1002"/>
    </location>
</feature>
<dbReference type="SMART" id="SM00239">
    <property type="entry name" value="C2"/>
    <property type="match status" value="1"/>
</dbReference>
<dbReference type="AlphaFoldDB" id="A0A9N9KZB5"/>
<accession>A0A9N9KZB5</accession>
<evidence type="ECO:0000313" key="16">
    <source>
        <dbReference type="Proteomes" id="UP000696280"/>
    </source>
</evidence>
<dbReference type="PROSITE" id="PS00108">
    <property type="entry name" value="PROTEIN_KINASE_ST"/>
    <property type="match status" value="1"/>
</dbReference>
<dbReference type="SUPFAM" id="SSF56112">
    <property type="entry name" value="Protein kinase-like (PK-like)"/>
    <property type="match status" value="1"/>
</dbReference>
<dbReference type="EMBL" id="CAJVRL010000063">
    <property type="protein sequence ID" value="CAG8955503.1"/>
    <property type="molecule type" value="Genomic_DNA"/>
</dbReference>
<dbReference type="Pfam" id="PF00433">
    <property type="entry name" value="Pkinase_C"/>
    <property type="match status" value="1"/>
</dbReference>
<dbReference type="GO" id="GO:0005524">
    <property type="term" value="F:ATP binding"/>
    <property type="evidence" value="ECO:0007669"/>
    <property type="project" value="UniProtKB-UniRule"/>
</dbReference>
<feature type="compositionally biased region" description="Basic and acidic residues" evidence="11">
    <location>
        <begin position="379"/>
        <end position="398"/>
    </location>
</feature>
<dbReference type="OrthoDB" id="63267at2759"/>
<evidence type="ECO:0000256" key="8">
    <source>
        <dbReference type="ARBA" id="ARBA00047899"/>
    </source>
</evidence>
<comment type="catalytic activity">
    <reaction evidence="8">
        <text>L-threonyl-[protein] + ATP = O-phospho-L-threonyl-[protein] + ADP + H(+)</text>
        <dbReference type="Rhea" id="RHEA:46608"/>
        <dbReference type="Rhea" id="RHEA-COMP:11060"/>
        <dbReference type="Rhea" id="RHEA-COMP:11605"/>
        <dbReference type="ChEBI" id="CHEBI:15378"/>
        <dbReference type="ChEBI" id="CHEBI:30013"/>
        <dbReference type="ChEBI" id="CHEBI:30616"/>
        <dbReference type="ChEBI" id="CHEBI:61977"/>
        <dbReference type="ChEBI" id="CHEBI:456216"/>
        <dbReference type="EC" id="2.7.11.1"/>
    </reaction>
</comment>
<evidence type="ECO:0000256" key="4">
    <source>
        <dbReference type="ARBA" id="ARBA00022679"/>
    </source>
</evidence>
<sequence length="1061" mass="116942">MTGPESDLLKQATQAMMARGDEISWHLWLHLAMLQYTMLPRSDALEMCALLLFTLVFFSSTAKFTCTCFKVKVDSIGPYHTRQSETPNGAPPSSHLRKEHNLPKVILSRVRSKIRWNHELSHSIIAVGVGSSVAPKIMPHPPDRAAERDDDGNDHIDSDTPRSGIATPQPDPSDKRLPGIMHSYFGQVGAGSFKCPNSAIETIYPPLVGSIKSQAPVSTLPEPDNMGSTEPCLSVVPDSSSMSVGAQDSKASKAGEIPPLSSNEGLEFSHVSKQAEKNVPFHSYPTPPVSKSPSLHKLKLSEPSLEDKTRWARKTSLPFSAHKKSTWDSIPSNARRASLLPLSSIVTTSNVLATHFSSPSDHCPASAPSTPVHSRLTSHLKESPSYDRLKKLTDESSNEKSVPPTPTRALSNNTAKSDASGGSDSAAKEPKGQNGNGVKATATATATEEVLSVPAVPSTAGATAVPAPQAKGKLTVKITEARGLRKCREPYVVAVFQRNELVSKGPLPEAHDENAVAFSSPLGGIPITRSGSDSGRPMAIPMKSRQSSNTSLSDHRDFKNKGRKSFTNPKWDTEAIFDVVGPDTRINLTIYDQSSAAEEFLGHVDLDANFSEKNDAPLIGWFPLRGKNDTETGLFGEIFVEITFQRTEKRHYGPEDFQILKLIGKGTFGQVYQVRKKDTKRIYAMKVLQKKVIVQKKEVAHTVGERNILVRTAMADSPFIVGLKFSFQTPTDLYLVTDFMSGGELFWHLQKEGRFDEKRAKFYIAELILALQHLHMHDIVYRDLKPENILLDANGHIALCDFGLSKANLTKNATTNTFCGTTEYLAPEVLLDEAGYTKMVDFWSLGVLVFEMCCGWSPFYAEDTQQMYKNIAFGKVRFPRDTLTTDGRNFVKGLLNRNPKHRLGAQDDAEELKRHAFFSDINWESLTKKLITPPFKPKLKSETDTQNFDPEFTNALMGASSLNARAAALAAGIETSTPLSPGMQANFKGFTFVDESSLNEHMQGRGIKDDYDYMDEDEKREPDWDESYGKKRSESGDQMSGIQKTNTNEDSTMFNGGHFDM</sequence>
<dbReference type="FunFam" id="1.10.510.10:FF:000008">
    <property type="entry name" value="Non-specific serine/threonine protein kinase"/>
    <property type="match status" value="1"/>
</dbReference>
<comment type="caution">
    <text evidence="15">The sequence shown here is derived from an EMBL/GenBank/DDBJ whole genome shotgun (WGS) entry which is preliminary data.</text>
</comment>
<evidence type="ECO:0000256" key="11">
    <source>
        <dbReference type="SAM" id="MobiDB-lite"/>
    </source>
</evidence>
<dbReference type="PROSITE" id="PS50011">
    <property type="entry name" value="PROTEIN_KINASE_DOM"/>
    <property type="match status" value="1"/>
</dbReference>
<feature type="binding site" evidence="10">
    <location>
        <position position="686"/>
    </location>
    <ligand>
        <name>ATP</name>
        <dbReference type="ChEBI" id="CHEBI:30616"/>
    </ligand>
</feature>
<keyword evidence="5 10" id="KW-0547">Nucleotide-binding</keyword>
<dbReference type="PROSITE" id="PS51285">
    <property type="entry name" value="AGC_KINASE_CTER"/>
    <property type="match status" value="1"/>
</dbReference>
<evidence type="ECO:0000256" key="1">
    <source>
        <dbReference type="ARBA" id="ARBA00012513"/>
    </source>
</evidence>
<feature type="region of interest" description="Disordered" evidence="11">
    <location>
        <begin position="357"/>
        <end position="441"/>
    </location>
</feature>
<dbReference type="InterPro" id="IPR035892">
    <property type="entry name" value="C2_domain_sf"/>
</dbReference>
<dbReference type="InterPro" id="IPR000961">
    <property type="entry name" value="AGC-kinase_C"/>
</dbReference>
<dbReference type="SMART" id="SM00220">
    <property type="entry name" value="S_TKc"/>
    <property type="match status" value="1"/>
</dbReference>
<dbReference type="Pfam" id="PF00168">
    <property type="entry name" value="C2"/>
    <property type="match status" value="1"/>
</dbReference>
<feature type="region of interest" description="Disordered" evidence="11">
    <location>
        <begin position="527"/>
        <end position="564"/>
    </location>
</feature>
<dbReference type="PROSITE" id="PS00107">
    <property type="entry name" value="PROTEIN_KINASE_ATP"/>
    <property type="match status" value="1"/>
</dbReference>
<feature type="domain" description="C2" evidence="12">
    <location>
        <begin position="454"/>
        <end position="622"/>
    </location>
</feature>
<dbReference type="Gene3D" id="2.60.40.150">
    <property type="entry name" value="C2 domain"/>
    <property type="match status" value="1"/>
</dbReference>
<dbReference type="InterPro" id="IPR000008">
    <property type="entry name" value="C2_dom"/>
</dbReference>
<keyword evidence="2" id="KW-0723">Serine/threonine-protein kinase</keyword>
<feature type="region of interest" description="Disordered" evidence="11">
    <location>
        <begin position="1008"/>
        <end position="1061"/>
    </location>
</feature>
<feature type="compositionally biased region" description="Polar residues" evidence="11">
    <location>
        <begin position="1036"/>
        <end position="1054"/>
    </location>
</feature>
<feature type="compositionally biased region" description="Basic and acidic residues" evidence="11">
    <location>
        <begin position="1008"/>
        <end position="1035"/>
    </location>
</feature>
<keyword evidence="4" id="KW-0808">Transferase</keyword>
<dbReference type="SUPFAM" id="SSF49562">
    <property type="entry name" value="C2 domain (Calcium/lipid-binding domain, CaLB)"/>
    <property type="match status" value="1"/>
</dbReference>
<evidence type="ECO:0000256" key="6">
    <source>
        <dbReference type="ARBA" id="ARBA00022777"/>
    </source>
</evidence>
<dbReference type="InterPro" id="IPR017892">
    <property type="entry name" value="Pkinase_C"/>
</dbReference>
<dbReference type="Gene3D" id="3.30.200.20">
    <property type="entry name" value="Phosphorylase Kinase, domain 1"/>
    <property type="match status" value="1"/>
</dbReference>
<dbReference type="Pfam" id="PF00069">
    <property type="entry name" value="Pkinase"/>
    <property type="match status" value="1"/>
</dbReference>
<keyword evidence="16" id="KW-1185">Reference proteome</keyword>
<keyword evidence="3" id="KW-0597">Phosphoprotein</keyword>
<evidence type="ECO:0000259" key="12">
    <source>
        <dbReference type="PROSITE" id="PS50004"/>
    </source>
</evidence>
<feature type="region of interest" description="Disordered" evidence="11">
    <location>
        <begin position="136"/>
        <end position="178"/>
    </location>
</feature>
<dbReference type="InterPro" id="IPR017441">
    <property type="entry name" value="Protein_kinase_ATP_BS"/>
</dbReference>
<dbReference type="FunFam" id="3.30.200.20:FF:000116">
    <property type="entry name" value="Non-specific serine/threonine protein kinase"/>
    <property type="match status" value="1"/>
</dbReference>
<evidence type="ECO:0000313" key="15">
    <source>
        <dbReference type="EMBL" id="CAG8955503.1"/>
    </source>
</evidence>
<evidence type="ECO:0000259" key="14">
    <source>
        <dbReference type="PROSITE" id="PS51285"/>
    </source>
</evidence>
<evidence type="ECO:0000256" key="7">
    <source>
        <dbReference type="ARBA" id="ARBA00022840"/>
    </source>
</evidence>
<dbReference type="PANTHER" id="PTHR24351">
    <property type="entry name" value="RIBOSOMAL PROTEIN S6 KINASE"/>
    <property type="match status" value="1"/>
</dbReference>
<reference evidence="15" key="1">
    <citation type="submission" date="2021-07" db="EMBL/GenBank/DDBJ databases">
        <authorList>
            <person name="Durling M."/>
        </authorList>
    </citation>
    <scope>NUCLEOTIDE SEQUENCE</scope>
</reference>
<proteinExistence type="predicted"/>
<evidence type="ECO:0000256" key="9">
    <source>
        <dbReference type="ARBA" id="ARBA00048679"/>
    </source>
</evidence>
<comment type="catalytic activity">
    <reaction evidence="9">
        <text>L-seryl-[protein] + ATP = O-phospho-L-seryl-[protein] + ADP + H(+)</text>
        <dbReference type="Rhea" id="RHEA:17989"/>
        <dbReference type="Rhea" id="RHEA-COMP:9863"/>
        <dbReference type="Rhea" id="RHEA-COMP:11604"/>
        <dbReference type="ChEBI" id="CHEBI:15378"/>
        <dbReference type="ChEBI" id="CHEBI:29999"/>
        <dbReference type="ChEBI" id="CHEBI:30616"/>
        <dbReference type="ChEBI" id="CHEBI:83421"/>
        <dbReference type="ChEBI" id="CHEBI:456216"/>
        <dbReference type="EC" id="2.7.11.1"/>
    </reaction>
</comment>
<dbReference type="InterPro" id="IPR008271">
    <property type="entry name" value="Ser/Thr_kinase_AS"/>
</dbReference>
<evidence type="ECO:0000259" key="13">
    <source>
        <dbReference type="PROSITE" id="PS50011"/>
    </source>
</evidence>
<evidence type="ECO:0000256" key="10">
    <source>
        <dbReference type="PROSITE-ProRule" id="PRU10141"/>
    </source>
</evidence>
<dbReference type="GO" id="GO:0004674">
    <property type="term" value="F:protein serine/threonine kinase activity"/>
    <property type="evidence" value="ECO:0007669"/>
    <property type="project" value="UniProtKB-KW"/>
</dbReference>
<dbReference type="InterPro" id="IPR011009">
    <property type="entry name" value="Kinase-like_dom_sf"/>
</dbReference>
<name>A0A9N9KZB5_9HELO</name>
<dbReference type="SMART" id="SM00133">
    <property type="entry name" value="S_TK_X"/>
    <property type="match status" value="1"/>
</dbReference>
<organism evidence="15 16">
    <name type="scientific">Hymenoscyphus fraxineus</name>
    <dbReference type="NCBI Taxonomy" id="746836"/>
    <lineage>
        <taxon>Eukaryota</taxon>
        <taxon>Fungi</taxon>
        <taxon>Dikarya</taxon>
        <taxon>Ascomycota</taxon>
        <taxon>Pezizomycotina</taxon>
        <taxon>Leotiomycetes</taxon>
        <taxon>Helotiales</taxon>
        <taxon>Helotiaceae</taxon>
        <taxon>Hymenoscyphus</taxon>
    </lineage>
</organism>
<dbReference type="Gene3D" id="1.10.510.10">
    <property type="entry name" value="Transferase(Phosphotransferase) domain 1"/>
    <property type="match status" value="1"/>
</dbReference>
<feature type="compositionally biased region" description="Polar residues" evidence="11">
    <location>
        <begin position="367"/>
        <end position="377"/>
    </location>
</feature>
<feature type="compositionally biased region" description="Low complexity" evidence="11">
    <location>
        <begin position="415"/>
        <end position="425"/>
    </location>
</feature>
<dbReference type="InterPro" id="IPR000719">
    <property type="entry name" value="Prot_kinase_dom"/>
</dbReference>
<feature type="compositionally biased region" description="Basic and acidic residues" evidence="11">
    <location>
        <begin position="141"/>
        <end position="160"/>
    </location>
</feature>
<dbReference type="EC" id="2.7.11.1" evidence="1"/>
<protein>
    <recommendedName>
        <fullName evidence="1">non-specific serine/threonine protein kinase</fullName>
        <ecNumber evidence="1">2.7.11.1</ecNumber>
    </recommendedName>
</protein>
<dbReference type="PROSITE" id="PS50004">
    <property type="entry name" value="C2"/>
    <property type="match status" value="1"/>
</dbReference>
<feature type="domain" description="Protein kinase" evidence="13">
    <location>
        <begin position="657"/>
        <end position="918"/>
    </location>
</feature>
<evidence type="ECO:0000256" key="2">
    <source>
        <dbReference type="ARBA" id="ARBA00022527"/>
    </source>
</evidence>
<evidence type="ECO:0000256" key="3">
    <source>
        <dbReference type="ARBA" id="ARBA00022553"/>
    </source>
</evidence>
<keyword evidence="7 10" id="KW-0067">ATP-binding</keyword>
<evidence type="ECO:0000256" key="5">
    <source>
        <dbReference type="ARBA" id="ARBA00022741"/>
    </source>
</evidence>